<accession>A0A1W1VLD9</accession>
<name>A0A1W1VLD9_9DEIO</name>
<evidence type="ECO:0000256" key="1">
    <source>
        <dbReference type="SAM" id="MobiDB-lite"/>
    </source>
</evidence>
<organism evidence="2 3">
    <name type="scientific">Deinococcus hopiensis KR-140</name>
    <dbReference type="NCBI Taxonomy" id="695939"/>
    <lineage>
        <taxon>Bacteria</taxon>
        <taxon>Thermotogati</taxon>
        <taxon>Deinococcota</taxon>
        <taxon>Deinococci</taxon>
        <taxon>Deinococcales</taxon>
        <taxon>Deinococcaceae</taxon>
        <taxon>Deinococcus</taxon>
    </lineage>
</organism>
<feature type="region of interest" description="Disordered" evidence="1">
    <location>
        <begin position="329"/>
        <end position="363"/>
    </location>
</feature>
<protein>
    <submittedName>
        <fullName evidence="2">Uncharacterized protein</fullName>
    </submittedName>
</protein>
<dbReference type="EMBL" id="FWWU01000009">
    <property type="protein sequence ID" value="SMB94177.1"/>
    <property type="molecule type" value="Genomic_DNA"/>
</dbReference>
<keyword evidence="3" id="KW-1185">Reference proteome</keyword>
<feature type="region of interest" description="Disordered" evidence="1">
    <location>
        <begin position="1"/>
        <end position="24"/>
    </location>
</feature>
<dbReference type="STRING" id="695939.SAMN00790413_02278"/>
<reference evidence="2 3" key="1">
    <citation type="submission" date="2017-04" db="EMBL/GenBank/DDBJ databases">
        <authorList>
            <person name="Afonso C.L."/>
            <person name="Miller P.J."/>
            <person name="Scott M.A."/>
            <person name="Spackman E."/>
            <person name="Goraichik I."/>
            <person name="Dimitrov K.M."/>
            <person name="Suarez D.L."/>
            <person name="Swayne D.E."/>
        </authorList>
    </citation>
    <scope>NUCLEOTIDE SEQUENCE [LARGE SCALE GENOMIC DNA]</scope>
    <source>
        <strain evidence="2 3">KR-140</strain>
    </source>
</reference>
<feature type="compositionally biased region" description="Basic and acidic residues" evidence="1">
    <location>
        <begin position="348"/>
        <end position="363"/>
    </location>
</feature>
<evidence type="ECO:0000313" key="2">
    <source>
        <dbReference type="EMBL" id="SMB94177.1"/>
    </source>
</evidence>
<proteinExistence type="predicted"/>
<dbReference type="Proteomes" id="UP000192582">
    <property type="component" value="Unassembled WGS sequence"/>
</dbReference>
<evidence type="ECO:0000313" key="3">
    <source>
        <dbReference type="Proteomes" id="UP000192582"/>
    </source>
</evidence>
<dbReference type="AlphaFoldDB" id="A0A1W1VLD9"/>
<sequence>MTSSTRSHPPIPPQFLPPGARAVSRDAVRRGVDRNRPFQTRDKRQMLAAASLLATLSSTQQAAHDAELRRLGHVELTYDDLEGEWYEVPPEPRPPLTIQALEDLVEQARAWGATRGEMPASSRALLVGVALVGALLTGQAPGTTSCAFMTTRQVLAHLAGCSEKTVYRSSRDPRLQATGLQIKGHAQITRCGRSAGQARFDGSLAQFYVSDHAHQVNTALAWQQAARWRLDFGEHIDSHLGAAGALSGAMGALTLRALLFDRAPLWLGVQAALAALFALDPEAYFDWTAELECLFDLADLKEAEQNEKRGVVGTDVLMFASLTGQVNGSASPPPWIEHPASWMGAHDPGGRDPVPDSAHRVTL</sequence>
<gene>
    <name evidence="2" type="ORF">SAMN00790413_02278</name>
</gene>